<feature type="region of interest" description="Disordered" evidence="1">
    <location>
        <begin position="1"/>
        <end position="56"/>
    </location>
</feature>
<sequence>MKGRRKREKKRRKGGIWELSCHRPPPEFLPTTTGVPTGHHRGTCQPPPDFYPFSDH</sequence>
<dbReference type="AlphaFoldDB" id="A0A8T3BG76"/>
<organism evidence="2 3">
    <name type="scientific">Dendrobium nobile</name>
    <name type="common">Orchid</name>
    <dbReference type="NCBI Taxonomy" id="94219"/>
    <lineage>
        <taxon>Eukaryota</taxon>
        <taxon>Viridiplantae</taxon>
        <taxon>Streptophyta</taxon>
        <taxon>Embryophyta</taxon>
        <taxon>Tracheophyta</taxon>
        <taxon>Spermatophyta</taxon>
        <taxon>Magnoliopsida</taxon>
        <taxon>Liliopsida</taxon>
        <taxon>Asparagales</taxon>
        <taxon>Orchidaceae</taxon>
        <taxon>Epidendroideae</taxon>
        <taxon>Malaxideae</taxon>
        <taxon>Dendrobiinae</taxon>
        <taxon>Dendrobium</taxon>
    </lineage>
</organism>
<proteinExistence type="predicted"/>
<comment type="caution">
    <text evidence="2">The sequence shown here is derived from an EMBL/GenBank/DDBJ whole genome shotgun (WGS) entry which is preliminary data.</text>
</comment>
<reference evidence="2" key="1">
    <citation type="journal article" date="2022" name="Front. Genet.">
        <title>Chromosome-Scale Assembly of the Dendrobium nobile Genome Provides Insights Into the Molecular Mechanism of the Biosynthesis of the Medicinal Active Ingredient of Dendrobium.</title>
        <authorList>
            <person name="Xu Q."/>
            <person name="Niu S.-C."/>
            <person name="Li K.-L."/>
            <person name="Zheng P.-J."/>
            <person name="Zhang X.-J."/>
            <person name="Jia Y."/>
            <person name="Liu Y."/>
            <person name="Niu Y.-X."/>
            <person name="Yu L.-H."/>
            <person name="Chen D.-F."/>
            <person name="Zhang G.-Q."/>
        </authorList>
    </citation>
    <scope>NUCLEOTIDE SEQUENCE</scope>
    <source>
        <tissue evidence="2">Leaf</tissue>
    </source>
</reference>
<name>A0A8T3BG76_DENNO</name>
<dbReference type="OrthoDB" id="10576399at2759"/>
<gene>
    <name evidence="2" type="ORF">KFK09_010648</name>
</gene>
<dbReference type="Proteomes" id="UP000829196">
    <property type="component" value="Unassembled WGS sequence"/>
</dbReference>
<dbReference type="EMBL" id="JAGYWB010000009">
    <property type="protein sequence ID" value="KAI0510048.1"/>
    <property type="molecule type" value="Genomic_DNA"/>
</dbReference>
<protein>
    <submittedName>
        <fullName evidence="2">Uncharacterized protein</fullName>
    </submittedName>
</protein>
<evidence type="ECO:0000313" key="3">
    <source>
        <dbReference type="Proteomes" id="UP000829196"/>
    </source>
</evidence>
<evidence type="ECO:0000256" key="1">
    <source>
        <dbReference type="SAM" id="MobiDB-lite"/>
    </source>
</evidence>
<keyword evidence="3" id="KW-1185">Reference proteome</keyword>
<feature type="compositionally biased region" description="Basic residues" evidence="1">
    <location>
        <begin position="1"/>
        <end position="14"/>
    </location>
</feature>
<evidence type="ECO:0000313" key="2">
    <source>
        <dbReference type="EMBL" id="KAI0510048.1"/>
    </source>
</evidence>
<accession>A0A8T3BG76</accession>